<evidence type="ECO:0000256" key="5">
    <source>
        <dbReference type="SAM" id="MobiDB-lite"/>
    </source>
</evidence>
<evidence type="ECO:0000256" key="2">
    <source>
        <dbReference type="ARBA" id="ARBA00023125"/>
    </source>
</evidence>
<dbReference type="InterPro" id="IPR036093">
    <property type="entry name" value="NAC_dom_sf"/>
</dbReference>
<dbReference type="GO" id="GO:0006355">
    <property type="term" value="P:regulation of DNA-templated transcription"/>
    <property type="evidence" value="ECO:0007669"/>
    <property type="project" value="InterPro"/>
</dbReference>
<dbReference type="EMBL" id="GFAY01000674">
    <property type="protein sequence ID" value="JAV44976.1"/>
    <property type="molecule type" value="Transcribed_RNA"/>
</dbReference>
<evidence type="ECO:0000256" key="3">
    <source>
        <dbReference type="ARBA" id="ARBA00023163"/>
    </source>
</evidence>
<dbReference type="PROSITE" id="PS51005">
    <property type="entry name" value="NAC"/>
    <property type="match status" value="1"/>
</dbReference>
<evidence type="ECO:0000259" key="6">
    <source>
        <dbReference type="PROSITE" id="PS51005"/>
    </source>
</evidence>
<reference evidence="7" key="1">
    <citation type="submission" date="2016-12" db="EMBL/GenBank/DDBJ databases">
        <title>Transcriptomic, proteomic, and metabolomic analysis of Citrus limon response to graft inoculation by Candidatus Liberibacter asiaticus.</title>
        <authorList>
            <person name="Ramsey J."/>
            <person name="Chin E."/>
            <person name="Chavez J."/>
            <person name="Saha S."/>
            <person name="Mischuk D."/>
            <person name="Mahoney J."/>
            <person name="Mohr J."/>
            <person name="Robison F."/>
            <person name="Godfrey K."/>
            <person name="Levesque C."/>
            <person name="Foster L."/>
            <person name="Xu Y."/>
            <person name="Strickler S."/>
            <person name="Fernandez-Pozo N."/>
            <person name="Polek M.L."/>
            <person name="Giovannoni J."/>
            <person name="Mueller L.A."/>
            <person name="Slupsky C."/>
            <person name="Bruce J."/>
            <person name="Cilia M."/>
        </authorList>
    </citation>
    <scope>NUCLEOTIDE SEQUENCE</scope>
</reference>
<organism evidence="7">
    <name type="scientific">Citrus limon</name>
    <name type="common">Lemon</name>
    <name type="synonym">Citrus medica var. limon</name>
    <dbReference type="NCBI Taxonomy" id="2708"/>
    <lineage>
        <taxon>Eukaryota</taxon>
        <taxon>Viridiplantae</taxon>
        <taxon>Streptophyta</taxon>
        <taxon>Embryophyta</taxon>
        <taxon>Tracheophyta</taxon>
        <taxon>Spermatophyta</taxon>
        <taxon>Magnoliopsida</taxon>
        <taxon>eudicotyledons</taxon>
        <taxon>Gunneridae</taxon>
        <taxon>Pentapetalae</taxon>
        <taxon>rosids</taxon>
        <taxon>malvids</taxon>
        <taxon>Sapindales</taxon>
        <taxon>Rutaceae</taxon>
        <taxon>Aurantioideae</taxon>
        <taxon>Citrus</taxon>
    </lineage>
</organism>
<name>A0A1S8ABU4_CITLI</name>
<keyword evidence="2" id="KW-0238">DNA-binding</keyword>
<feature type="domain" description="NAC" evidence="6">
    <location>
        <begin position="3"/>
        <end position="149"/>
    </location>
</feature>
<feature type="compositionally biased region" description="Polar residues" evidence="5">
    <location>
        <begin position="171"/>
        <end position="197"/>
    </location>
</feature>
<evidence type="ECO:0000256" key="4">
    <source>
        <dbReference type="ARBA" id="ARBA00023242"/>
    </source>
</evidence>
<evidence type="ECO:0000256" key="1">
    <source>
        <dbReference type="ARBA" id="ARBA00023015"/>
    </source>
</evidence>
<sequence>MENLLGYKFQPSNEQILYLLVEKRLNPHFSHHPIKDIVDICSLEPWDLATESKTESEDQVWYFFCEPYYKYRKSNRAHRRTKTGHWKITSRVSQIEARNGLSGIKKILTFYRHGLASKEAITEWVMHEYHVTDDPRYKKEFVFSRIERKQKKKKHGTSTTDEGESCKQLVSPPQQSPSNHSFSYRNHSEEQTLTNSGQQLQNQIFSYPGNLIQQDTITYPQSINPVLPPNSNLELQVPLDHPSVTHNFAENDFQGENLPIGEFNLYGGYNRLNEAFFPAVQRPIYQEQELIYSNSSFDSFDFPDCLIDSDEQVNYLINSSRAFQDENSCEETRQTLFPGFNPSKSDGKASACVVNSSDTNTACSNAWIQELLENFLK</sequence>
<dbReference type="Gene3D" id="2.170.150.80">
    <property type="entry name" value="NAC domain"/>
    <property type="match status" value="1"/>
</dbReference>
<accession>A0A1S8ABU4</accession>
<keyword evidence="4" id="KW-0539">Nucleus</keyword>
<keyword evidence="1" id="KW-0805">Transcription regulation</keyword>
<proteinExistence type="predicted"/>
<protein>
    <submittedName>
        <fullName evidence="7">NAC domain containing protein</fullName>
    </submittedName>
</protein>
<dbReference type="SUPFAM" id="SSF101941">
    <property type="entry name" value="NAC domain"/>
    <property type="match status" value="1"/>
</dbReference>
<feature type="region of interest" description="Disordered" evidence="5">
    <location>
        <begin position="148"/>
        <end position="197"/>
    </location>
</feature>
<dbReference type="AlphaFoldDB" id="A0A1S8ABU4"/>
<dbReference type="GO" id="GO:0003677">
    <property type="term" value="F:DNA binding"/>
    <property type="evidence" value="ECO:0007669"/>
    <property type="project" value="UniProtKB-KW"/>
</dbReference>
<dbReference type="Pfam" id="PF02365">
    <property type="entry name" value="NAM"/>
    <property type="match status" value="1"/>
</dbReference>
<dbReference type="PANTHER" id="PTHR31744:SF219">
    <property type="entry name" value="NAC DOMAIN-CONTAINING PROTEIN 4"/>
    <property type="match status" value="1"/>
</dbReference>
<dbReference type="PANTHER" id="PTHR31744">
    <property type="entry name" value="PROTEIN CUP-SHAPED COTYLEDON 2-RELATED"/>
    <property type="match status" value="1"/>
</dbReference>
<keyword evidence="3" id="KW-0804">Transcription</keyword>
<dbReference type="InterPro" id="IPR003441">
    <property type="entry name" value="NAC-dom"/>
</dbReference>
<evidence type="ECO:0000313" key="7">
    <source>
        <dbReference type="EMBL" id="JAV44976.1"/>
    </source>
</evidence>